<evidence type="ECO:0000313" key="1">
    <source>
        <dbReference type="EMBL" id="OXM43863.1"/>
    </source>
</evidence>
<dbReference type="EMBL" id="NMQU01000138">
    <property type="protein sequence ID" value="OXM43863.1"/>
    <property type="molecule type" value="Genomic_DNA"/>
</dbReference>
<name>A0A229RB15_AMYAL</name>
<accession>A0A229RB15</accession>
<organism evidence="1 2">
    <name type="scientific">Amycolatopsis alba DSM 44262</name>
    <dbReference type="NCBI Taxonomy" id="1125972"/>
    <lineage>
        <taxon>Bacteria</taxon>
        <taxon>Bacillati</taxon>
        <taxon>Actinomycetota</taxon>
        <taxon>Actinomycetes</taxon>
        <taxon>Pseudonocardiales</taxon>
        <taxon>Pseudonocardiaceae</taxon>
        <taxon>Amycolatopsis</taxon>
    </lineage>
</organism>
<dbReference type="OrthoDB" id="4005480at2"/>
<protein>
    <submittedName>
        <fullName evidence="1">Uncharacterized protein</fullName>
    </submittedName>
</protein>
<keyword evidence="2" id="KW-1185">Reference proteome</keyword>
<dbReference type="RefSeq" id="WP_020637814.1">
    <property type="nucleotide sequence ID" value="NZ_KB913032.1"/>
</dbReference>
<proteinExistence type="predicted"/>
<reference evidence="1 2" key="1">
    <citation type="submission" date="2017-07" db="EMBL/GenBank/DDBJ databases">
        <title>Amycolatopsis alba DSM 44262 Genome sequencing and assembly.</title>
        <authorList>
            <person name="Kaur N."/>
            <person name="Mayilraj S."/>
        </authorList>
    </citation>
    <scope>NUCLEOTIDE SEQUENCE [LARGE SCALE GENOMIC DNA]</scope>
    <source>
        <strain evidence="1 2">DSM 44262</strain>
    </source>
</reference>
<dbReference type="Proteomes" id="UP000215563">
    <property type="component" value="Unassembled WGS sequence"/>
</dbReference>
<gene>
    <name evidence="1" type="ORF">CFP75_36725</name>
</gene>
<comment type="caution">
    <text evidence="1">The sequence shown here is derived from an EMBL/GenBank/DDBJ whole genome shotgun (WGS) entry which is preliminary data.</text>
</comment>
<dbReference type="AlphaFoldDB" id="A0A229RB15"/>
<evidence type="ECO:0000313" key="2">
    <source>
        <dbReference type="Proteomes" id="UP000215563"/>
    </source>
</evidence>
<sequence length="327" mass="37306">MLDTNLWSSIGDEEATAEFNAEMAARGVAVVTPPSILIEVARLPVAAARQRIITALTTGHRVRLRTEAALEAAEIIAEAKRLRPHWLRRMPDTGRTASLDTYWTKKLWREAAEDSTRIHEYQVETYHRPTDYLVAKQKEQRKAILETDFNVRPLTAIMVKSEPDTPEEYLDGWSGEPVEAWRIESWHVYRYNLFTVGGRAALTREDTTRADWVGAYLDLRIMRSDTADFGRFWTQDVEVTRMPRNWLRWAVRFVQSTQKIGPGNPADEQHSAYLPDCDVFVSADARYITALRQVRADAPFEFAKPLQSSGDRSVPVTQRIAEALDSA</sequence>